<feature type="compositionally biased region" description="Basic residues" evidence="1">
    <location>
        <begin position="47"/>
        <end position="59"/>
    </location>
</feature>
<feature type="non-terminal residue" evidence="2">
    <location>
        <position position="1"/>
    </location>
</feature>
<gene>
    <name evidence="2" type="ORF">AVDCRST_MAG06-1075</name>
</gene>
<feature type="non-terminal residue" evidence="2">
    <location>
        <position position="144"/>
    </location>
</feature>
<evidence type="ECO:0000313" key="2">
    <source>
        <dbReference type="EMBL" id="CAA9382827.1"/>
    </source>
</evidence>
<name>A0A6J4NAN0_9ACTN</name>
<feature type="compositionally biased region" description="Basic residues" evidence="1">
    <location>
        <begin position="77"/>
        <end position="93"/>
    </location>
</feature>
<protein>
    <submittedName>
        <fullName evidence="2">Superoxide dismutase SodM-like protein</fullName>
    </submittedName>
</protein>
<feature type="region of interest" description="Disordered" evidence="1">
    <location>
        <begin position="1"/>
        <end position="144"/>
    </location>
</feature>
<dbReference type="EMBL" id="CADCUP010000074">
    <property type="protein sequence ID" value="CAA9382827.1"/>
    <property type="molecule type" value="Genomic_DNA"/>
</dbReference>
<accession>A0A6J4NAN0</accession>
<dbReference type="AlphaFoldDB" id="A0A6J4NAN0"/>
<proteinExistence type="predicted"/>
<evidence type="ECO:0000256" key="1">
    <source>
        <dbReference type="SAM" id="MobiDB-lite"/>
    </source>
</evidence>
<feature type="compositionally biased region" description="Basic residues" evidence="1">
    <location>
        <begin position="8"/>
        <end position="39"/>
    </location>
</feature>
<reference evidence="2" key="1">
    <citation type="submission" date="2020-02" db="EMBL/GenBank/DDBJ databases">
        <authorList>
            <person name="Meier V. D."/>
        </authorList>
    </citation>
    <scope>NUCLEOTIDE SEQUENCE</scope>
    <source>
        <strain evidence="2">AVDCRST_MAG06</strain>
    </source>
</reference>
<organism evidence="2">
    <name type="scientific">uncultured Nocardioides sp</name>
    <dbReference type="NCBI Taxonomy" id="198441"/>
    <lineage>
        <taxon>Bacteria</taxon>
        <taxon>Bacillati</taxon>
        <taxon>Actinomycetota</taxon>
        <taxon>Actinomycetes</taxon>
        <taxon>Propionibacteriales</taxon>
        <taxon>Nocardioidaceae</taxon>
        <taxon>Nocardioides</taxon>
        <taxon>environmental samples</taxon>
    </lineage>
</organism>
<sequence length="144" mass="17240">EVGDPRRNPHRPRLLRLAHPPVHRPRRRVRVRRGPRRRACRCDPVRHARRRIRPPRQRLHVRDHPAPPRPGRPGPLAHRRDRPRSRPRRRPLRRPGSPRPRRGPTRPVHDPGRRHRACSRRPGLRRPLRLLPAQPDPREGHPDM</sequence>
<feature type="compositionally biased region" description="Basic residues" evidence="1">
    <location>
        <begin position="112"/>
        <end position="128"/>
    </location>
</feature>